<dbReference type="InterPro" id="IPR049012">
    <property type="entry name" value="Mutator_transp_dom"/>
</dbReference>
<feature type="region of interest" description="Disordered" evidence="1">
    <location>
        <begin position="81"/>
        <end position="102"/>
    </location>
</feature>
<name>A0ABQ8X131_9EUKA</name>
<protein>
    <submittedName>
        <fullName evidence="3">Agamous-like mads-box protein agl62</fullName>
    </submittedName>
</protein>
<feature type="domain" description="Mutator-like transposase" evidence="2">
    <location>
        <begin position="177"/>
        <end position="371"/>
    </location>
</feature>
<evidence type="ECO:0000313" key="4">
    <source>
        <dbReference type="Proteomes" id="UP001150062"/>
    </source>
</evidence>
<evidence type="ECO:0000259" key="2">
    <source>
        <dbReference type="Pfam" id="PF20700"/>
    </source>
</evidence>
<reference evidence="3" key="1">
    <citation type="submission" date="2022-08" db="EMBL/GenBank/DDBJ databases">
        <title>Novel sulfate-reducing endosymbionts in the free-living metamonad Anaeramoeba.</title>
        <authorList>
            <person name="Jerlstrom-Hultqvist J."/>
            <person name="Cepicka I."/>
            <person name="Gallot-Lavallee L."/>
            <person name="Salas-Leiva D."/>
            <person name="Curtis B.A."/>
            <person name="Zahonova K."/>
            <person name="Pipaliya S."/>
            <person name="Dacks J."/>
            <person name="Roger A.J."/>
        </authorList>
    </citation>
    <scope>NUCLEOTIDE SEQUENCE</scope>
    <source>
        <strain evidence="3">Schooner1</strain>
    </source>
</reference>
<sequence>MSNQITNRIVWELWKTMKINKQIKLNEEACYRLGQIIFRKYKIKIDKHIINCRLKYLQKRIPKLTKKRRELYLNNLFTNGRKRKFGRPKKNKRERNKTGKFREKRKRKFKEITPMPGNKELMLLKILKKGHSYVDIDDYHVMSEKDYYKTMNILKPKFFKLLYSHFLENVKLCENYELVISFDGRWSSRRSGKQCSVNFIIVDGPKVLIGKLLLLISCQKISKKRKEKIENTIFYRYVELKSSQMEGFLVEYACELFKKFKLNIKIIVHDTDSKPYKIFKNHFSNVIDDFYDINHFLINYQKKIDKWRKQNADLTSLLRCFALSQGFSFRLKNWIAFSIKNGEKNFDEISALIFKFISHSEGNHYDCVSVCKKKNTI</sequence>
<comment type="caution">
    <text evidence="3">The sequence shown here is derived from an EMBL/GenBank/DDBJ whole genome shotgun (WGS) entry which is preliminary data.</text>
</comment>
<feature type="compositionally biased region" description="Basic residues" evidence="1">
    <location>
        <begin position="81"/>
        <end position="95"/>
    </location>
</feature>
<dbReference type="Proteomes" id="UP001150062">
    <property type="component" value="Unassembled WGS sequence"/>
</dbReference>
<evidence type="ECO:0000256" key="1">
    <source>
        <dbReference type="SAM" id="MobiDB-lite"/>
    </source>
</evidence>
<organism evidence="3 4">
    <name type="scientific">Anaeramoeba flamelloides</name>
    <dbReference type="NCBI Taxonomy" id="1746091"/>
    <lineage>
        <taxon>Eukaryota</taxon>
        <taxon>Metamonada</taxon>
        <taxon>Anaeramoebidae</taxon>
        <taxon>Anaeramoeba</taxon>
    </lineage>
</organism>
<proteinExistence type="predicted"/>
<evidence type="ECO:0000313" key="3">
    <source>
        <dbReference type="EMBL" id="KAJ6226346.1"/>
    </source>
</evidence>
<dbReference type="Pfam" id="PF20700">
    <property type="entry name" value="Mutator"/>
    <property type="match status" value="1"/>
</dbReference>
<accession>A0ABQ8X131</accession>
<keyword evidence="4" id="KW-1185">Reference proteome</keyword>
<dbReference type="EMBL" id="JAOAOG010000345">
    <property type="protein sequence ID" value="KAJ6226346.1"/>
    <property type="molecule type" value="Genomic_DNA"/>
</dbReference>
<gene>
    <name evidence="3" type="ORF">M0813_11037</name>
</gene>